<dbReference type="Pfam" id="PF12697">
    <property type="entry name" value="Abhydrolase_6"/>
    <property type="match status" value="1"/>
</dbReference>
<name>A0A370UEJ8_9GAMM</name>
<dbReference type="GO" id="GO:0016787">
    <property type="term" value="F:hydrolase activity"/>
    <property type="evidence" value="ECO:0007669"/>
    <property type="project" value="UniProtKB-KW"/>
</dbReference>
<dbReference type="PRINTS" id="PR00111">
    <property type="entry name" value="ABHYDROLASE"/>
</dbReference>
<dbReference type="AlphaFoldDB" id="A0A370UEJ8"/>
<sequence length="283" mass="31961">MSSSSHFFTSDGLNLHYLKWGHGKVPVVLLHGLRGFAQTWQDLVDALGDDFTFYALDQRGRGDSDWGPSEDYNASVYVQDLTNFVAHLALDRFVLIGHSLGGQNAVEYARQNPDRVMAMVIEDIGPGSSKQGAGAERIRREMRNTPLSFSSWQEAERFWTKSRPNLTEQALQARLNHSFREMDGEVRWKHDQEGIAHARLTIEPIDLWPAFRAICCPTLLVKGGNSDFLSAETVAEIQSSSDAVKTVLIEDASHYVHDDQPEKFNDSVVRFMKMVLTDKRSFK</sequence>
<dbReference type="PANTHER" id="PTHR46118:SF4">
    <property type="entry name" value="PROTEIN ABHD11"/>
    <property type="match status" value="1"/>
</dbReference>
<protein>
    <submittedName>
        <fullName evidence="3">Alpha/beta hydrolase</fullName>
    </submittedName>
</protein>
<dbReference type="InterPro" id="IPR029058">
    <property type="entry name" value="AB_hydrolase_fold"/>
</dbReference>
<reference evidence="3 4" key="1">
    <citation type="submission" date="2018-06" db="EMBL/GenBank/DDBJ databases">
        <title>Marinomonas sp. YLB-05 draft genome sequence.</title>
        <authorList>
            <person name="Yu L."/>
            <person name="Tang X."/>
        </authorList>
    </citation>
    <scope>NUCLEOTIDE SEQUENCE [LARGE SCALE GENOMIC DNA]</scope>
    <source>
        <strain evidence="3 4">YLB-05</strain>
    </source>
</reference>
<dbReference type="EMBL" id="QKRA01000001">
    <property type="protein sequence ID" value="RDL46202.1"/>
    <property type="molecule type" value="Genomic_DNA"/>
</dbReference>
<dbReference type="PANTHER" id="PTHR46118">
    <property type="entry name" value="PROTEIN ABHD11"/>
    <property type="match status" value="1"/>
</dbReference>
<feature type="domain" description="AB hydrolase-1" evidence="2">
    <location>
        <begin position="27"/>
        <end position="266"/>
    </location>
</feature>
<dbReference type="InterPro" id="IPR000073">
    <property type="entry name" value="AB_hydrolase_1"/>
</dbReference>
<proteinExistence type="predicted"/>
<evidence type="ECO:0000259" key="2">
    <source>
        <dbReference type="Pfam" id="PF12697"/>
    </source>
</evidence>
<organism evidence="3 4">
    <name type="scientific">Marinomonas piezotolerans</name>
    <dbReference type="NCBI Taxonomy" id="2213058"/>
    <lineage>
        <taxon>Bacteria</taxon>
        <taxon>Pseudomonadati</taxon>
        <taxon>Pseudomonadota</taxon>
        <taxon>Gammaproteobacteria</taxon>
        <taxon>Oceanospirillales</taxon>
        <taxon>Oceanospirillaceae</taxon>
        <taxon>Marinomonas</taxon>
    </lineage>
</organism>
<evidence type="ECO:0000256" key="1">
    <source>
        <dbReference type="ARBA" id="ARBA00022801"/>
    </source>
</evidence>
<evidence type="ECO:0000313" key="4">
    <source>
        <dbReference type="Proteomes" id="UP000254326"/>
    </source>
</evidence>
<dbReference type="SUPFAM" id="SSF53474">
    <property type="entry name" value="alpha/beta-Hydrolases"/>
    <property type="match status" value="1"/>
</dbReference>
<comment type="caution">
    <text evidence="3">The sequence shown here is derived from an EMBL/GenBank/DDBJ whole genome shotgun (WGS) entry which is preliminary data.</text>
</comment>
<keyword evidence="4" id="KW-1185">Reference proteome</keyword>
<keyword evidence="1 3" id="KW-0378">Hydrolase</keyword>
<dbReference type="Proteomes" id="UP000254326">
    <property type="component" value="Unassembled WGS sequence"/>
</dbReference>
<dbReference type="OrthoDB" id="9791366at2"/>
<gene>
    <name evidence="3" type="ORF">DN730_00470</name>
</gene>
<evidence type="ECO:0000313" key="3">
    <source>
        <dbReference type="EMBL" id="RDL46202.1"/>
    </source>
</evidence>
<accession>A0A370UEJ8</accession>
<dbReference type="Gene3D" id="3.40.50.1820">
    <property type="entry name" value="alpha/beta hydrolase"/>
    <property type="match status" value="1"/>
</dbReference>